<dbReference type="AlphaFoldDB" id="A0A2P7YLC1"/>
<dbReference type="InterPro" id="IPR038222">
    <property type="entry name" value="DHHA2_dom_sf"/>
</dbReference>
<dbReference type="SMART" id="SM01131">
    <property type="entry name" value="DHHA2"/>
    <property type="match status" value="1"/>
</dbReference>
<dbReference type="Pfam" id="PF02833">
    <property type="entry name" value="DHHA2"/>
    <property type="match status" value="1"/>
</dbReference>
<gene>
    <name evidence="6" type="ORF">B9Z65_1937</name>
</gene>
<keyword evidence="7" id="KW-1185">Reference proteome</keyword>
<dbReference type="SUPFAM" id="SSF64182">
    <property type="entry name" value="DHH phosphoesterases"/>
    <property type="match status" value="1"/>
</dbReference>
<dbReference type="PANTHER" id="PTHR12112">
    <property type="entry name" value="BNIP - RELATED"/>
    <property type="match status" value="1"/>
</dbReference>
<feature type="domain" description="DHHA2" evidence="5">
    <location>
        <begin position="268"/>
        <end position="420"/>
    </location>
</feature>
<dbReference type="OrthoDB" id="374045at2759"/>
<sequence length="423" mass="47203">MALARTSLRGFMVHAKYLLRVAQNKQTPVTFVIGNESADLDSISSAIVYSYIATISPQSRRPAVFHVPVINIPKADLSLRPELIALLPKANINREHLITLDDLGDPSTYERRLPPEQTRWILVDHNALQGKLGELYSSRVVGTIDHHEDEGKVPQDVEGEPRTITTCGSCSSLIINHFRNQWDSWFLTVSFSGAANGQGDNLIEDGAFATLWDAQVAHMSLAAVLVDTANLKDENKTTEQDRQAVEYLETKIKMSLKLGKDYDRDSFFDAMQKAKEDLGPLSIRDILRKDYKEWRDGDVVLGTSAVVRPFAFLSKKAEEEGKGDLIDHCKAFAEERGLSVVSVMTAYTDEDGSFARQLLVAGGSEKGRKVIEQFRQTSADDLDLQQLEQGDDQGWQHFIWQQKNLAASRKQVAPLLRQAMSSA</sequence>
<evidence type="ECO:0000256" key="1">
    <source>
        <dbReference type="ARBA" id="ARBA00001936"/>
    </source>
</evidence>
<keyword evidence="4" id="KW-0464">Manganese</keyword>
<dbReference type="InterPro" id="IPR038763">
    <property type="entry name" value="DHH_sf"/>
</dbReference>
<reference evidence="6 7" key="1">
    <citation type="submission" date="2017-05" db="EMBL/GenBank/DDBJ databases">
        <title>Draft genome sequence of Elsinoe australis.</title>
        <authorList>
            <person name="Cheng Q."/>
        </authorList>
    </citation>
    <scope>NUCLEOTIDE SEQUENCE [LARGE SCALE GENOMIC DNA]</scope>
    <source>
        <strain evidence="6 7">NL1</strain>
    </source>
</reference>
<keyword evidence="2" id="KW-0479">Metal-binding</keyword>
<dbReference type="Pfam" id="PF01368">
    <property type="entry name" value="DHH"/>
    <property type="match status" value="1"/>
</dbReference>
<dbReference type="InterPro" id="IPR004097">
    <property type="entry name" value="DHHA2"/>
</dbReference>
<comment type="cofactor">
    <cofactor evidence="1">
        <name>Mn(2+)</name>
        <dbReference type="ChEBI" id="CHEBI:29035"/>
    </cofactor>
</comment>
<evidence type="ECO:0000256" key="3">
    <source>
        <dbReference type="ARBA" id="ARBA00022801"/>
    </source>
</evidence>
<evidence type="ECO:0000259" key="5">
    <source>
        <dbReference type="SMART" id="SM01131"/>
    </source>
</evidence>
<dbReference type="GO" id="GO:0005737">
    <property type="term" value="C:cytoplasm"/>
    <property type="evidence" value="ECO:0007669"/>
    <property type="project" value="InterPro"/>
</dbReference>
<keyword evidence="3" id="KW-0378">Hydrolase</keyword>
<name>A0A2P7YLC1_9PEZI</name>
<evidence type="ECO:0000256" key="2">
    <source>
        <dbReference type="ARBA" id="ARBA00022723"/>
    </source>
</evidence>
<dbReference type="Proteomes" id="UP000243723">
    <property type="component" value="Unassembled WGS sequence"/>
</dbReference>
<protein>
    <submittedName>
        <fullName evidence="6">Class E vacuolar protein-sorting machinery protein hse1</fullName>
    </submittedName>
</protein>
<dbReference type="STRING" id="40998.A0A2P7YLC1"/>
<evidence type="ECO:0000256" key="4">
    <source>
        <dbReference type="ARBA" id="ARBA00023211"/>
    </source>
</evidence>
<dbReference type="InterPro" id="IPR001667">
    <property type="entry name" value="DDH_dom"/>
</dbReference>
<accession>A0A2P7YLC1</accession>
<dbReference type="Gene3D" id="3.10.310.20">
    <property type="entry name" value="DHHA2 domain"/>
    <property type="match status" value="1"/>
</dbReference>
<dbReference type="EMBL" id="NHZQ01000419">
    <property type="protein sequence ID" value="PSK36754.1"/>
    <property type="molecule type" value="Genomic_DNA"/>
</dbReference>
<dbReference type="Gene3D" id="3.90.1640.10">
    <property type="entry name" value="inorganic pyrophosphatase (n-terminal core)"/>
    <property type="match status" value="1"/>
</dbReference>
<proteinExistence type="predicted"/>
<dbReference type="GO" id="GO:0046872">
    <property type="term" value="F:metal ion binding"/>
    <property type="evidence" value="ECO:0007669"/>
    <property type="project" value="UniProtKB-KW"/>
</dbReference>
<dbReference type="PANTHER" id="PTHR12112:SF39">
    <property type="entry name" value="EG:152A3.5 PROTEIN (FBGN0003116_PN PROTEIN)"/>
    <property type="match status" value="1"/>
</dbReference>
<evidence type="ECO:0000313" key="7">
    <source>
        <dbReference type="Proteomes" id="UP000243723"/>
    </source>
</evidence>
<dbReference type="GO" id="GO:0004309">
    <property type="term" value="F:exopolyphosphatase activity"/>
    <property type="evidence" value="ECO:0007669"/>
    <property type="project" value="TreeGrafter"/>
</dbReference>
<organism evidence="6 7">
    <name type="scientific">Elsinoe australis</name>
    <dbReference type="NCBI Taxonomy" id="40998"/>
    <lineage>
        <taxon>Eukaryota</taxon>
        <taxon>Fungi</taxon>
        <taxon>Dikarya</taxon>
        <taxon>Ascomycota</taxon>
        <taxon>Pezizomycotina</taxon>
        <taxon>Dothideomycetes</taxon>
        <taxon>Dothideomycetidae</taxon>
        <taxon>Myriangiales</taxon>
        <taxon>Elsinoaceae</taxon>
        <taxon>Elsinoe</taxon>
    </lineage>
</organism>
<evidence type="ECO:0000313" key="6">
    <source>
        <dbReference type="EMBL" id="PSK36754.1"/>
    </source>
</evidence>
<comment type="caution">
    <text evidence="6">The sequence shown here is derived from an EMBL/GenBank/DDBJ whole genome shotgun (WGS) entry which is preliminary data.</text>
</comment>